<evidence type="ECO:0000256" key="1">
    <source>
        <dbReference type="ARBA" id="ARBA00001946"/>
    </source>
</evidence>
<dbReference type="GO" id="GO:0005737">
    <property type="term" value="C:cytoplasm"/>
    <property type="evidence" value="ECO:0007669"/>
    <property type="project" value="TreeGrafter"/>
</dbReference>
<evidence type="ECO:0000256" key="14">
    <source>
        <dbReference type="ARBA" id="ARBA00023242"/>
    </source>
</evidence>
<dbReference type="GO" id="GO:0016260">
    <property type="term" value="P:selenocysteine biosynthetic process"/>
    <property type="evidence" value="ECO:0007669"/>
    <property type="project" value="TreeGrafter"/>
</dbReference>
<evidence type="ECO:0000256" key="3">
    <source>
        <dbReference type="ARBA" id="ARBA00004202"/>
    </source>
</evidence>
<evidence type="ECO:0000256" key="18">
    <source>
        <dbReference type="ARBA" id="ARBA00042724"/>
    </source>
</evidence>
<reference evidence="22" key="2">
    <citation type="submission" date="2025-08" db="UniProtKB">
        <authorList>
            <consortium name="Ensembl"/>
        </authorList>
    </citation>
    <scope>IDENTIFICATION</scope>
</reference>
<dbReference type="GO" id="GO:0031965">
    <property type="term" value="C:nuclear membrane"/>
    <property type="evidence" value="ECO:0007669"/>
    <property type="project" value="UniProtKB-SubCell"/>
</dbReference>
<evidence type="ECO:0000256" key="2">
    <source>
        <dbReference type="ARBA" id="ARBA00003786"/>
    </source>
</evidence>
<keyword evidence="10" id="KW-0418">Kinase</keyword>
<evidence type="ECO:0000256" key="10">
    <source>
        <dbReference type="ARBA" id="ARBA00022777"/>
    </source>
</evidence>
<evidence type="ECO:0000313" key="22">
    <source>
        <dbReference type="Ensembl" id="ENSAOCP00000047428.1"/>
    </source>
</evidence>
<dbReference type="Ensembl" id="ENSAOCT00000050543.1">
    <property type="protein sequence ID" value="ENSAOCP00000047428.1"/>
    <property type="gene ID" value="ENSAOCG00000026901.1"/>
</dbReference>
<name>A0AAQ5Y194_AMPOC</name>
<dbReference type="InterPro" id="IPR010918">
    <property type="entry name" value="PurM-like_C_dom"/>
</dbReference>
<dbReference type="InterPro" id="IPR004536">
    <property type="entry name" value="SPS/SelD"/>
</dbReference>
<reference evidence="22" key="3">
    <citation type="submission" date="2025-09" db="UniProtKB">
        <authorList>
            <consortium name="Ensembl"/>
        </authorList>
    </citation>
    <scope>IDENTIFICATION</scope>
</reference>
<feature type="domain" description="PurM-like C-terminal" evidence="21">
    <location>
        <begin position="200"/>
        <end position="373"/>
    </location>
</feature>
<dbReference type="PANTHER" id="PTHR10256">
    <property type="entry name" value="SELENIDE, WATER DIKINASE"/>
    <property type="match status" value="1"/>
</dbReference>
<keyword evidence="14" id="KW-0539">Nucleus</keyword>
<dbReference type="GO" id="GO:0046872">
    <property type="term" value="F:metal ion binding"/>
    <property type="evidence" value="ECO:0007669"/>
    <property type="project" value="UniProtKB-KW"/>
</dbReference>
<dbReference type="PIRSF" id="PIRSF036407">
    <property type="entry name" value="Selenphspht_syn"/>
    <property type="match status" value="1"/>
</dbReference>
<dbReference type="Pfam" id="PF02769">
    <property type="entry name" value="AIRS_C"/>
    <property type="match status" value="1"/>
</dbReference>
<dbReference type="SUPFAM" id="SSF56042">
    <property type="entry name" value="PurM C-terminal domain-like"/>
    <property type="match status" value="1"/>
</dbReference>
<evidence type="ECO:0000256" key="13">
    <source>
        <dbReference type="ARBA" id="ARBA00023136"/>
    </source>
</evidence>
<keyword evidence="7" id="KW-0808">Transferase</keyword>
<keyword evidence="13" id="KW-0472">Membrane</keyword>
<evidence type="ECO:0000259" key="21">
    <source>
        <dbReference type="Pfam" id="PF02769"/>
    </source>
</evidence>
<dbReference type="PANTHER" id="PTHR10256:SF2">
    <property type="entry name" value="SELENIDE, WATER DIKINASE 1"/>
    <property type="match status" value="1"/>
</dbReference>
<dbReference type="Proteomes" id="UP001501940">
    <property type="component" value="Chromosome 3"/>
</dbReference>
<evidence type="ECO:0000256" key="15">
    <source>
        <dbReference type="ARBA" id="ARBA00023266"/>
    </source>
</evidence>
<comment type="function">
    <text evidence="2">Synthesizes selenophosphate from selenide and ATP.</text>
</comment>
<evidence type="ECO:0000256" key="17">
    <source>
        <dbReference type="ARBA" id="ARBA00039825"/>
    </source>
</evidence>
<evidence type="ECO:0000256" key="20">
    <source>
        <dbReference type="ARBA" id="ARBA00049005"/>
    </source>
</evidence>
<dbReference type="FunFam" id="3.90.650.10:FF:000003">
    <property type="entry name" value="Selenide, water dikinase 1"/>
    <property type="match status" value="1"/>
</dbReference>
<evidence type="ECO:0000256" key="12">
    <source>
        <dbReference type="ARBA" id="ARBA00022842"/>
    </source>
</evidence>
<evidence type="ECO:0000256" key="4">
    <source>
        <dbReference type="ARBA" id="ARBA00004617"/>
    </source>
</evidence>
<gene>
    <name evidence="22" type="primary">SEPHS1</name>
</gene>
<dbReference type="NCBIfam" id="TIGR00476">
    <property type="entry name" value="selD"/>
    <property type="match status" value="1"/>
</dbReference>
<evidence type="ECO:0000256" key="16">
    <source>
        <dbReference type="ARBA" id="ARBA00038427"/>
    </source>
</evidence>
<proteinExistence type="inferred from homology"/>
<dbReference type="CDD" id="cd02195">
    <property type="entry name" value="SelD"/>
    <property type="match status" value="1"/>
</dbReference>
<sequence>LLSLFNKQNVPVFPYMSVRESFNPESYELDKNFRLTRFAELKGTGCKVPQDVLQKLLETLQENHYQEDEQFLGAVMPRLGIGMDTCVIPLRHGGLSLVQTTDYIYPIVDDPYMMVWISSFMGISFSSNVVLLILCTCEKWNDERDKVMPLIIQGFKDASEEAGTSVTGGQTVLNPWVVMGGVATTVCQPNEFIMPDNAVPGDVLVLTKPLGTQVAVAVHQWLDIPEKWNKIKLVVTQEDVELAYHEAMINMARLNRTAAGLMHTFNAHAATDITGFGILGHAQTLARQQRSEVSFVIHNLPVLAKMAAVSKACGNMFGLMHGTCPETSGGLLICLPREQAARFCAEIKSPKYGEGHQAWIIGIVEKGNRTARIIDKPRIIEVAPQAATQNVNPTPGATS</sequence>
<dbReference type="AlphaFoldDB" id="A0AAQ5Y194"/>
<dbReference type="EC" id="2.7.9.3" evidence="5"/>
<evidence type="ECO:0000256" key="19">
    <source>
        <dbReference type="ARBA" id="ARBA00042811"/>
    </source>
</evidence>
<keyword evidence="12" id="KW-0460">Magnesium</keyword>
<evidence type="ECO:0000313" key="23">
    <source>
        <dbReference type="Proteomes" id="UP001501940"/>
    </source>
</evidence>
<keyword evidence="9" id="KW-0547">Nucleotide-binding</keyword>
<protein>
    <recommendedName>
        <fullName evidence="17">Selenide, water dikinase 1</fullName>
        <ecNumber evidence="5">2.7.9.3</ecNumber>
    </recommendedName>
    <alternativeName>
        <fullName evidence="19">Selenium donor protein 1</fullName>
    </alternativeName>
    <alternativeName>
        <fullName evidence="18">Selenophosphate synthase 1</fullName>
    </alternativeName>
</protein>
<keyword evidence="11" id="KW-0067">ATP-binding</keyword>
<dbReference type="InterPro" id="IPR036676">
    <property type="entry name" value="PurM-like_C_sf"/>
</dbReference>
<accession>A0AAQ5Y194</accession>
<dbReference type="GeneTree" id="ENSGT00390000000950"/>
<keyword evidence="15" id="KW-0711">Selenium</keyword>
<dbReference type="GO" id="GO:0005524">
    <property type="term" value="F:ATP binding"/>
    <property type="evidence" value="ECO:0007669"/>
    <property type="project" value="UniProtKB-KW"/>
</dbReference>
<keyword evidence="6" id="KW-1003">Cell membrane</keyword>
<keyword evidence="8" id="KW-0479">Metal-binding</keyword>
<comment type="cofactor">
    <cofactor evidence="1">
        <name>Mg(2+)</name>
        <dbReference type="ChEBI" id="CHEBI:18420"/>
    </cofactor>
</comment>
<evidence type="ECO:0000256" key="6">
    <source>
        <dbReference type="ARBA" id="ARBA00022475"/>
    </source>
</evidence>
<comment type="similarity">
    <text evidence="16">Belongs to the selenophosphate synthase 1 family. Class II subfamily.</text>
</comment>
<reference evidence="22 23" key="1">
    <citation type="submission" date="2022-01" db="EMBL/GenBank/DDBJ databases">
        <title>A chromosome-scale genome assembly of the false clownfish, Amphiprion ocellaris.</title>
        <authorList>
            <person name="Ryu T."/>
        </authorList>
    </citation>
    <scope>NUCLEOTIDE SEQUENCE [LARGE SCALE GENOMIC DNA]</scope>
</reference>
<dbReference type="GO" id="GO:0005886">
    <property type="term" value="C:plasma membrane"/>
    <property type="evidence" value="ECO:0007669"/>
    <property type="project" value="UniProtKB-SubCell"/>
</dbReference>
<dbReference type="GO" id="GO:0004756">
    <property type="term" value="F:selenide, water dikinase activity"/>
    <property type="evidence" value="ECO:0007669"/>
    <property type="project" value="UniProtKB-EC"/>
</dbReference>
<evidence type="ECO:0000256" key="7">
    <source>
        <dbReference type="ARBA" id="ARBA00022679"/>
    </source>
</evidence>
<evidence type="ECO:0000256" key="9">
    <source>
        <dbReference type="ARBA" id="ARBA00022741"/>
    </source>
</evidence>
<dbReference type="Gene3D" id="3.90.650.10">
    <property type="entry name" value="PurM-like C-terminal domain"/>
    <property type="match status" value="2"/>
</dbReference>
<keyword evidence="23" id="KW-1185">Reference proteome</keyword>
<organism evidence="22 23">
    <name type="scientific">Amphiprion ocellaris</name>
    <name type="common">Clown anemonefish</name>
    <dbReference type="NCBI Taxonomy" id="80972"/>
    <lineage>
        <taxon>Eukaryota</taxon>
        <taxon>Metazoa</taxon>
        <taxon>Chordata</taxon>
        <taxon>Craniata</taxon>
        <taxon>Vertebrata</taxon>
        <taxon>Euteleostomi</taxon>
        <taxon>Actinopterygii</taxon>
        <taxon>Neopterygii</taxon>
        <taxon>Teleostei</taxon>
        <taxon>Neoteleostei</taxon>
        <taxon>Acanthomorphata</taxon>
        <taxon>Ovalentaria</taxon>
        <taxon>Pomacentridae</taxon>
        <taxon>Amphiprion</taxon>
    </lineage>
</organism>
<evidence type="ECO:0000256" key="8">
    <source>
        <dbReference type="ARBA" id="ARBA00022723"/>
    </source>
</evidence>
<dbReference type="SUPFAM" id="SSF55326">
    <property type="entry name" value="PurM N-terminal domain-like"/>
    <property type="match status" value="1"/>
</dbReference>
<comment type="catalytic activity">
    <reaction evidence="20">
        <text>hydrogenselenide + ATP + H2O = selenophosphate + AMP + phosphate + 2 H(+)</text>
        <dbReference type="Rhea" id="RHEA:18737"/>
        <dbReference type="ChEBI" id="CHEBI:15377"/>
        <dbReference type="ChEBI" id="CHEBI:15378"/>
        <dbReference type="ChEBI" id="CHEBI:16144"/>
        <dbReference type="ChEBI" id="CHEBI:29317"/>
        <dbReference type="ChEBI" id="CHEBI:30616"/>
        <dbReference type="ChEBI" id="CHEBI:43474"/>
        <dbReference type="ChEBI" id="CHEBI:456215"/>
        <dbReference type="EC" id="2.7.9.3"/>
    </reaction>
</comment>
<evidence type="ECO:0000256" key="5">
    <source>
        <dbReference type="ARBA" id="ARBA00011997"/>
    </source>
</evidence>
<comment type="subcellular location">
    <subcellularLocation>
        <location evidence="3">Cell membrane</location>
        <topology evidence="3">Peripheral membrane protein</topology>
    </subcellularLocation>
    <subcellularLocation>
        <location evidence="4">Nucleus membrane</location>
        <topology evidence="4">Peripheral membrane protein</topology>
    </subcellularLocation>
</comment>
<evidence type="ECO:0000256" key="11">
    <source>
        <dbReference type="ARBA" id="ARBA00022840"/>
    </source>
</evidence>
<dbReference type="InterPro" id="IPR036921">
    <property type="entry name" value="PurM-like_N_sf"/>
</dbReference>